<sequence length="223" mass="23834">MGSPLPVLDAYERWAPDYDFDSNRTRDLDAAVLRAAGLPVEGAAVVEFGAGTGKNSAYLASLARRLTALDLSPAMLARARAKVRGAHVAFVEHDIVRPWPVPDAAADLVVGNLVLEHVADVGPVFRHAARALRPDGILYVCELHPYRQLRGAVARFAAAEGEVRVKAWLHTTADYVTAALAAGFRLVSMAEPRDVPAAGADGENVPRLLQLVFRKDPSAAMPG</sequence>
<dbReference type="SUPFAM" id="SSF53335">
    <property type="entry name" value="S-adenosyl-L-methionine-dependent methyltransferases"/>
    <property type="match status" value="1"/>
</dbReference>
<keyword evidence="2" id="KW-0808">Transferase</keyword>
<dbReference type="RefSeq" id="WP_377002886.1">
    <property type="nucleotide sequence ID" value="NZ_JBHSGG010000002.1"/>
</dbReference>
<dbReference type="Gene3D" id="3.40.50.150">
    <property type="entry name" value="Vaccinia Virus protein VP39"/>
    <property type="match status" value="1"/>
</dbReference>
<gene>
    <name evidence="2" type="ORF">ACFO3Q_01845</name>
</gene>
<dbReference type="GO" id="GO:0032259">
    <property type="term" value="P:methylation"/>
    <property type="evidence" value="ECO:0007669"/>
    <property type="project" value="UniProtKB-KW"/>
</dbReference>
<dbReference type="InterPro" id="IPR029063">
    <property type="entry name" value="SAM-dependent_MTases_sf"/>
</dbReference>
<evidence type="ECO:0000313" key="3">
    <source>
        <dbReference type="Proteomes" id="UP001595892"/>
    </source>
</evidence>
<dbReference type="Pfam" id="PF08241">
    <property type="entry name" value="Methyltransf_11"/>
    <property type="match status" value="1"/>
</dbReference>
<dbReference type="PANTHER" id="PTHR43861:SF1">
    <property type="entry name" value="TRANS-ACONITATE 2-METHYLTRANSFERASE"/>
    <property type="match status" value="1"/>
</dbReference>
<evidence type="ECO:0000259" key="1">
    <source>
        <dbReference type="Pfam" id="PF08241"/>
    </source>
</evidence>
<reference evidence="3" key="1">
    <citation type="journal article" date="2019" name="Int. J. Syst. Evol. Microbiol.">
        <title>The Global Catalogue of Microorganisms (GCM) 10K type strain sequencing project: providing services to taxonomists for standard genome sequencing and annotation.</title>
        <authorList>
            <consortium name="The Broad Institute Genomics Platform"/>
            <consortium name="The Broad Institute Genome Sequencing Center for Infectious Disease"/>
            <person name="Wu L."/>
            <person name="Ma J."/>
        </authorList>
    </citation>
    <scope>NUCLEOTIDE SEQUENCE [LARGE SCALE GENOMIC DNA]</scope>
    <source>
        <strain evidence="3">CGMCC 1.13574</strain>
    </source>
</reference>
<comment type="caution">
    <text evidence="2">The sequence shown here is derived from an EMBL/GenBank/DDBJ whole genome shotgun (WGS) entry which is preliminary data.</text>
</comment>
<dbReference type="EMBL" id="JBHSGG010000002">
    <property type="protein sequence ID" value="MFC4726920.1"/>
    <property type="molecule type" value="Genomic_DNA"/>
</dbReference>
<dbReference type="InterPro" id="IPR013216">
    <property type="entry name" value="Methyltransf_11"/>
</dbReference>
<dbReference type="GO" id="GO:0008168">
    <property type="term" value="F:methyltransferase activity"/>
    <property type="evidence" value="ECO:0007669"/>
    <property type="project" value="UniProtKB-KW"/>
</dbReference>
<dbReference type="CDD" id="cd02440">
    <property type="entry name" value="AdoMet_MTases"/>
    <property type="match status" value="1"/>
</dbReference>
<dbReference type="Proteomes" id="UP001595892">
    <property type="component" value="Unassembled WGS sequence"/>
</dbReference>
<keyword evidence="3" id="KW-1185">Reference proteome</keyword>
<dbReference type="PANTHER" id="PTHR43861">
    <property type="entry name" value="TRANS-ACONITATE 2-METHYLTRANSFERASE-RELATED"/>
    <property type="match status" value="1"/>
</dbReference>
<accession>A0ABV9NJ00</accession>
<organism evidence="2 3">
    <name type="scientific">Coralloluteibacterium thermophilum</name>
    <dbReference type="NCBI Taxonomy" id="2707049"/>
    <lineage>
        <taxon>Bacteria</taxon>
        <taxon>Pseudomonadati</taxon>
        <taxon>Pseudomonadota</taxon>
        <taxon>Gammaproteobacteria</taxon>
        <taxon>Lysobacterales</taxon>
        <taxon>Lysobacteraceae</taxon>
        <taxon>Coralloluteibacterium</taxon>
    </lineage>
</organism>
<name>A0ABV9NJ00_9GAMM</name>
<evidence type="ECO:0000313" key="2">
    <source>
        <dbReference type="EMBL" id="MFC4726920.1"/>
    </source>
</evidence>
<feature type="domain" description="Methyltransferase type 11" evidence="1">
    <location>
        <begin position="47"/>
        <end position="140"/>
    </location>
</feature>
<proteinExistence type="predicted"/>
<protein>
    <submittedName>
        <fullName evidence="2">Class I SAM-dependent methyltransferase</fullName>
        <ecNumber evidence="2">2.1.1.-</ecNumber>
    </submittedName>
</protein>
<keyword evidence="2" id="KW-0489">Methyltransferase</keyword>
<dbReference type="EC" id="2.1.1.-" evidence="2"/>